<keyword evidence="2" id="KW-1185">Reference proteome</keyword>
<sequence length="158" mass="17895">MSGMEESVGSQATTLAGHEQQLQMHEANLVDFDRLRRSNICILGLAEETETMIIEQFLETWLPTVLPGLEVAVGLQVDRPYRTLGGKPKPGAQPCMLIAQMEQYKNKMNMLAVAQEQDSVKYNGNKISFYPDYGTVMQKKQRSFVEVKKKKLQERDLA</sequence>
<dbReference type="InterPro" id="IPR004244">
    <property type="entry name" value="Transposase_22"/>
</dbReference>
<reference evidence="1" key="1">
    <citation type="journal article" date="2022" name="bioRxiv">
        <title>Sequencing and chromosome-scale assembly of the giantPleurodeles waltlgenome.</title>
        <authorList>
            <person name="Brown T."/>
            <person name="Elewa A."/>
            <person name="Iarovenko S."/>
            <person name="Subramanian E."/>
            <person name="Araus A.J."/>
            <person name="Petzold A."/>
            <person name="Susuki M."/>
            <person name="Suzuki K.-i.T."/>
            <person name="Hayashi T."/>
            <person name="Toyoda A."/>
            <person name="Oliveira C."/>
            <person name="Osipova E."/>
            <person name="Leigh N.D."/>
            <person name="Simon A."/>
            <person name="Yun M.H."/>
        </authorList>
    </citation>
    <scope>NUCLEOTIDE SEQUENCE</scope>
    <source>
        <strain evidence="1">20211129_DDA</strain>
        <tissue evidence="1">Liver</tissue>
    </source>
</reference>
<organism evidence="1 2">
    <name type="scientific">Pleurodeles waltl</name>
    <name type="common">Iberian ribbed newt</name>
    <dbReference type="NCBI Taxonomy" id="8319"/>
    <lineage>
        <taxon>Eukaryota</taxon>
        <taxon>Metazoa</taxon>
        <taxon>Chordata</taxon>
        <taxon>Craniata</taxon>
        <taxon>Vertebrata</taxon>
        <taxon>Euteleostomi</taxon>
        <taxon>Amphibia</taxon>
        <taxon>Batrachia</taxon>
        <taxon>Caudata</taxon>
        <taxon>Salamandroidea</taxon>
        <taxon>Salamandridae</taxon>
        <taxon>Pleurodelinae</taxon>
        <taxon>Pleurodeles</taxon>
    </lineage>
</organism>
<dbReference type="AlphaFoldDB" id="A0AAV7PUW0"/>
<protein>
    <submittedName>
        <fullName evidence="1">Uncharacterized protein</fullName>
    </submittedName>
</protein>
<name>A0AAV7PUW0_PLEWA</name>
<proteinExistence type="predicted"/>
<evidence type="ECO:0000313" key="2">
    <source>
        <dbReference type="Proteomes" id="UP001066276"/>
    </source>
</evidence>
<accession>A0AAV7PUW0</accession>
<dbReference type="PANTHER" id="PTHR11505">
    <property type="entry name" value="L1 TRANSPOSABLE ELEMENT-RELATED"/>
    <property type="match status" value="1"/>
</dbReference>
<dbReference type="Proteomes" id="UP001066276">
    <property type="component" value="Chromosome 7"/>
</dbReference>
<evidence type="ECO:0000313" key="1">
    <source>
        <dbReference type="EMBL" id="KAJ1130684.1"/>
    </source>
</evidence>
<comment type="caution">
    <text evidence="1">The sequence shown here is derived from an EMBL/GenBank/DDBJ whole genome shotgun (WGS) entry which is preliminary data.</text>
</comment>
<gene>
    <name evidence="1" type="ORF">NDU88_009034</name>
</gene>
<dbReference type="EMBL" id="JANPWB010000011">
    <property type="protein sequence ID" value="KAJ1130684.1"/>
    <property type="molecule type" value="Genomic_DNA"/>
</dbReference>
<dbReference type="Gene3D" id="3.30.70.1820">
    <property type="entry name" value="L1 transposable element, RRM domain"/>
    <property type="match status" value="1"/>
</dbReference>